<dbReference type="Proteomes" id="UP000342300">
    <property type="component" value="Unassembled WGS sequence"/>
</dbReference>
<evidence type="ECO:0000256" key="7">
    <source>
        <dbReference type="ARBA" id="ARBA00022729"/>
    </source>
</evidence>
<dbReference type="Pfam" id="PF13180">
    <property type="entry name" value="PDZ_2"/>
    <property type="match status" value="1"/>
</dbReference>
<dbReference type="SUPFAM" id="SSF50494">
    <property type="entry name" value="Trypsin-like serine proteases"/>
    <property type="match status" value="1"/>
</dbReference>
<evidence type="ECO:0000256" key="13">
    <source>
        <dbReference type="ARBA" id="ARBA00032850"/>
    </source>
</evidence>
<keyword evidence="8" id="KW-0677">Repeat</keyword>
<dbReference type="InterPro" id="IPR011782">
    <property type="entry name" value="Pept_S1C_Do"/>
</dbReference>
<keyword evidence="10" id="KW-0378">Hydrolase</keyword>
<protein>
    <recommendedName>
        <fullName evidence="5">Probable periplasmic serine endoprotease DegP-like</fullName>
        <ecNumber evidence="4">3.4.21.107</ecNumber>
    </recommendedName>
    <alternativeName>
        <fullName evidence="13">Protease Do</fullName>
    </alternativeName>
</protein>
<feature type="binding site" evidence="15">
    <location>
        <begin position="215"/>
        <end position="217"/>
    </location>
    <ligand>
        <name>substrate</name>
    </ligand>
</feature>
<evidence type="ECO:0000256" key="2">
    <source>
        <dbReference type="ARBA" id="ARBA00004418"/>
    </source>
</evidence>
<keyword evidence="11" id="KW-0720">Serine protease</keyword>
<proteinExistence type="inferred from homology"/>
<evidence type="ECO:0000256" key="14">
    <source>
        <dbReference type="PIRSR" id="PIRSR611782-1"/>
    </source>
</evidence>
<feature type="signal peptide" evidence="16">
    <location>
        <begin position="1"/>
        <end position="19"/>
    </location>
</feature>
<dbReference type="EC" id="3.4.21.107" evidence="4"/>
<feature type="chain" id="PRO_5039488686" description="Probable periplasmic serine endoprotease DegP-like" evidence="16">
    <location>
        <begin position="20"/>
        <end position="483"/>
    </location>
</feature>
<evidence type="ECO:0000256" key="8">
    <source>
        <dbReference type="ARBA" id="ARBA00022737"/>
    </source>
</evidence>
<feature type="active site" description="Charge relay system" evidence="14">
    <location>
        <position position="217"/>
    </location>
</feature>
<dbReference type="InterPro" id="IPR001940">
    <property type="entry name" value="Peptidase_S1C"/>
</dbReference>
<dbReference type="Gene3D" id="2.40.10.120">
    <property type="match status" value="1"/>
</dbReference>
<comment type="catalytic activity">
    <reaction evidence="1">
        <text>Acts on substrates that are at least partially unfolded. The cleavage site P1 residue is normally between a pair of hydrophobic residues, such as Val-|-Val.</text>
        <dbReference type="EC" id="3.4.21.107"/>
    </reaction>
</comment>
<dbReference type="NCBIfam" id="TIGR02037">
    <property type="entry name" value="degP_htrA_DO"/>
    <property type="match status" value="1"/>
</dbReference>
<keyword evidence="6 18" id="KW-0645">Protease</keyword>
<keyword evidence="9" id="KW-0574">Periplasm</keyword>
<dbReference type="FunFam" id="2.40.10.120:FF:000007">
    <property type="entry name" value="Periplasmic serine endoprotease DegP-like"/>
    <property type="match status" value="1"/>
</dbReference>
<dbReference type="InterPro" id="IPR001478">
    <property type="entry name" value="PDZ"/>
</dbReference>
<dbReference type="PANTHER" id="PTHR22939">
    <property type="entry name" value="SERINE PROTEASE FAMILY S1C HTRA-RELATED"/>
    <property type="match status" value="1"/>
</dbReference>
<evidence type="ECO:0000313" key="18">
    <source>
        <dbReference type="EMBL" id="MQM30714.1"/>
    </source>
</evidence>
<dbReference type="InterPro" id="IPR009003">
    <property type="entry name" value="Peptidase_S1_PA"/>
</dbReference>
<evidence type="ECO:0000256" key="4">
    <source>
        <dbReference type="ARBA" id="ARBA00013035"/>
    </source>
</evidence>
<dbReference type="Pfam" id="PF13365">
    <property type="entry name" value="Trypsin_2"/>
    <property type="match status" value="1"/>
</dbReference>
<dbReference type="SUPFAM" id="SSF50156">
    <property type="entry name" value="PDZ domain-like"/>
    <property type="match status" value="2"/>
</dbReference>
<comment type="caution">
    <text evidence="18">The sequence shown here is derived from an EMBL/GenBank/DDBJ whole genome shotgun (WGS) entry which is preliminary data.</text>
</comment>
<name>A0A6A7RT00_9PROT</name>
<evidence type="ECO:0000256" key="10">
    <source>
        <dbReference type="ARBA" id="ARBA00022801"/>
    </source>
</evidence>
<evidence type="ECO:0000256" key="12">
    <source>
        <dbReference type="ARBA" id="ARBA00023016"/>
    </source>
</evidence>
<feature type="domain" description="PDZ" evidence="17">
    <location>
        <begin position="273"/>
        <end position="352"/>
    </location>
</feature>
<dbReference type="SMART" id="SM00228">
    <property type="entry name" value="PDZ"/>
    <property type="match status" value="2"/>
</dbReference>
<dbReference type="GO" id="GO:0042597">
    <property type="term" value="C:periplasmic space"/>
    <property type="evidence" value="ECO:0007669"/>
    <property type="project" value="UniProtKB-SubCell"/>
</dbReference>
<evidence type="ECO:0000259" key="17">
    <source>
        <dbReference type="PROSITE" id="PS50106"/>
    </source>
</evidence>
<feature type="active site" description="Charge relay system" evidence="14">
    <location>
        <position position="144"/>
    </location>
</feature>
<evidence type="ECO:0000256" key="15">
    <source>
        <dbReference type="PIRSR" id="PIRSR611782-2"/>
    </source>
</evidence>
<evidence type="ECO:0000313" key="19">
    <source>
        <dbReference type="Proteomes" id="UP000342300"/>
    </source>
</evidence>
<dbReference type="PANTHER" id="PTHR22939:SF130">
    <property type="entry name" value="PERIPLASMIC SERINE ENDOPROTEASE DEGP-LIKE-RELATED"/>
    <property type="match status" value="1"/>
</dbReference>
<feature type="binding site" evidence="15">
    <location>
        <position position="144"/>
    </location>
    <ligand>
        <name>substrate</name>
    </ligand>
</feature>
<dbReference type="GO" id="GO:0004252">
    <property type="term" value="F:serine-type endopeptidase activity"/>
    <property type="evidence" value="ECO:0007669"/>
    <property type="project" value="InterPro"/>
</dbReference>
<organism evidence="18 19">
    <name type="scientific">Candidatus Accumulibacter phosphatis</name>
    <dbReference type="NCBI Taxonomy" id="327160"/>
    <lineage>
        <taxon>Bacteria</taxon>
        <taxon>Pseudomonadati</taxon>
        <taxon>Pseudomonadota</taxon>
        <taxon>Betaproteobacteria</taxon>
        <taxon>Candidatus Accumulibacter</taxon>
    </lineage>
</organism>
<dbReference type="InterPro" id="IPR036034">
    <property type="entry name" value="PDZ_sf"/>
</dbReference>
<gene>
    <name evidence="18" type="ORF">CRU78_09345</name>
</gene>
<accession>A0A6A7RT00</accession>
<evidence type="ECO:0000256" key="11">
    <source>
        <dbReference type="ARBA" id="ARBA00022825"/>
    </source>
</evidence>
<evidence type="ECO:0000256" key="3">
    <source>
        <dbReference type="ARBA" id="ARBA00010541"/>
    </source>
</evidence>
<keyword evidence="7 16" id="KW-0732">Signal</keyword>
<dbReference type="PRINTS" id="PR00834">
    <property type="entry name" value="PROTEASES2C"/>
</dbReference>
<dbReference type="PROSITE" id="PS50106">
    <property type="entry name" value="PDZ"/>
    <property type="match status" value="1"/>
</dbReference>
<evidence type="ECO:0000256" key="16">
    <source>
        <dbReference type="SAM" id="SignalP"/>
    </source>
</evidence>
<feature type="binding site" evidence="15">
    <location>
        <position position="114"/>
    </location>
    <ligand>
        <name>substrate</name>
    </ligand>
</feature>
<dbReference type="CDD" id="cd10839">
    <property type="entry name" value="cpPDZ1_DegP-like"/>
    <property type="match status" value="1"/>
</dbReference>
<comment type="subcellular location">
    <subcellularLocation>
        <location evidence="2">Periplasm</location>
    </subcellularLocation>
</comment>
<dbReference type="EMBL" id="PDHS01000204">
    <property type="protein sequence ID" value="MQM30714.1"/>
    <property type="molecule type" value="Genomic_DNA"/>
</dbReference>
<evidence type="ECO:0000256" key="6">
    <source>
        <dbReference type="ARBA" id="ARBA00022670"/>
    </source>
</evidence>
<evidence type="ECO:0000256" key="1">
    <source>
        <dbReference type="ARBA" id="ARBA00001772"/>
    </source>
</evidence>
<dbReference type="AlphaFoldDB" id="A0A6A7RT00"/>
<dbReference type="Gene3D" id="2.30.42.10">
    <property type="match status" value="2"/>
</dbReference>
<dbReference type="GO" id="GO:0006508">
    <property type="term" value="P:proteolysis"/>
    <property type="evidence" value="ECO:0007669"/>
    <property type="project" value="UniProtKB-KW"/>
</dbReference>
<evidence type="ECO:0000256" key="9">
    <source>
        <dbReference type="ARBA" id="ARBA00022764"/>
    </source>
</evidence>
<comment type="similarity">
    <text evidence="3">Belongs to the peptidase S1C family.</text>
</comment>
<feature type="active site" description="Charge relay system" evidence="14">
    <location>
        <position position="114"/>
    </location>
</feature>
<reference evidence="18 19" key="1">
    <citation type="submission" date="2017-09" db="EMBL/GenBank/DDBJ databases">
        <title>Metagenomic Analysis Reveals Denitrifying Candidatus Accumulibacter and Flanking Population as a Source of N2O.</title>
        <authorList>
            <person name="Gao H."/>
            <person name="Mao Y."/>
            <person name="Zhao X."/>
            <person name="Liu W.-T."/>
            <person name="Zhang T."/>
            <person name="Wells G."/>
        </authorList>
    </citation>
    <scope>NUCLEOTIDE SEQUENCE [LARGE SCALE GENOMIC DNA]</scope>
    <source>
        <strain evidence="18">CANDO_2_IC</strain>
    </source>
</reference>
<evidence type="ECO:0000256" key="5">
    <source>
        <dbReference type="ARBA" id="ARBA00013958"/>
    </source>
</evidence>
<keyword evidence="12" id="KW-0346">Stress response</keyword>
<sequence length="483" mass="51477">MKQLLAALLLTVFSLLAQAQSRGLPDFTELVEKQGPAVVNISTTQSARGNGRGANPFPFDEDDPMFEFFRRFIPRQPGVPGMPGIPDEPREFQSRSLGSGFIVSADGYILTNAHVVDAADEILVRLTDKRELKARVIGADKRSDVALIKIEATSLPTVRFGDPSVLKVGEWVVAIGSPFGFDNSVTAGIVSAKGRSLPQENYVPFIQTDVAVNPGNSGGPLFNLQGEVVGINSQIYSRSGGFMGISFAIPIDVAMDVQAQLRAAGKVSRGRIGVVIQELSKELAESFGLSQATGAVVNAVESGGPADKAGVEAGDVILKFDGKTVNSSSDLPRMVAATRPGSKATMQLWRKGASREVSVVVGEIPEEKLASRSSGGGKPAERATNRLGLVVSELTAEQKRELKLKQGLLIEEVRGNTARAELRPGDVLLAIISRGTSTELSSAEQFNKLLLALDKSANVTLLVRRGELQTFVTIKGFPDRRGE</sequence>